<protein>
    <submittedName>
        <fullName evidence="2">PurR-regulated permease PerM</fullName>
    </submittedName>
</protein>
<evidence type="ECO:0000313" key="2">
    <source>
        <dbReference type="EMBL" id="MDQ0362017.1"/>
    </source>
</evidence>
<name>A0ABU0E561_9FIRM</name>
<feature type="transmembrane region" description="Helical" evidence="1">
    <location>
        <begin position="439"/>
        <end position="463"/>
    </location>
</feature>
<dbReference type="RefSeq" id="WP_307409251.1">
    <property type="nucleotide sequence ID" value="NZ_JAUSUR010000005.1"/>
</dbReference>
<reference evidence="2 3" key="1">
    <citation type="submission" date="2023-07" db="EMBL/GenBank/DDBJ databases">
        <title>Genomic Encyclopedia of Type Strains, Phase IV (KMG-IV): sequencing the most valuable type-strain genomes for metagenomic binning, comparative biology and taxonomic classification.</title>
        <authorList>
            <person name="Goeker M."/>
        </authorList>
    </citation>
    <scope>NUCLEOTIDE SEQUENCE [LARGE SCALE GENOMIC DNA]</scope>
    <source>
        <strain evidence="2 3">DSM 16784</strain>
    </source>
</reference>
<feature type="transmembrane region" description="Helical" evidence="1">
    <location>
        <begin position="363"/>
        <end position="382"/>
    </location>
</feature>
<gene>
    <name evidence="2" type="ORF">J2S15_002770</name>
</gene>
<keyword evidence="1" id="KW-1133">Transmembrane helix</keyword>
<feature type="transmembrane region" description="Helical" evidence="1">
    <location>
        <begin position="321"/>
        <end position="342"/>
    </location>
</feature>
<dbReference type="EMBL" id="JAUSUR010000005">
    <property type="protein sequence ID" value="MDQ0362017.1"/>
    <property type="molecule type" value="Genomic_DNA"/>
</dbReference>
<evidence type="ECO:0000313" key="3">
    <source>
        <dbReference type="Proteomes" id="UP001230220"/>
    </source>
</evidence>
<keyword evidence="3" id="KW-1185">Reference proteome</keyword>
<proteinExistence type="predicted"/>
<organism evidence="2 3">
    <name type="scientific">Breznakia pachnodae</name>
    <dbReference type="NCBI Taxonomy" id="265178"/>
    <lineage>
        <taxon>Bacteria</taxon>
        <taxon>Bacillati</taxon>
        <taxon>Bacillota</taxon>
        <taxon>Erysipelotrichia</taxon>
        <taxon>Erysipelotrichales</taxon>
        <taxon>Erysipelotrichaceae</taxon>
        <taxon>Breznakia</taxon>
    </lineage>
</organism>
<accession>A0ABU0E561</accession>
<keyword evidence="1" id="KW-0812">Transmembrane</keyword>
<feature type="transmembrane region" description="Helical" evidence="1">
    <location>
        <begin position="12"/>
        <end position="34"/>
    </location>
</feature>
<keyword evidence="1" id="KW-0472">Membrane</keyword>
<sequence>MDLFKKKGSKHISKIIILLIVFVFLVFIIGALTIRQSVDDAKYTMKKELLPVSTVSVDYANLSDKVKDGIDKIDPLDEEFIHKIADLEFVDYYDYHTTYSFSTKELKSYYGEEMDEGFFELTGVEYPNIMDVEEGIMTLVDGRTFSEVEITNGDNVVVVAQEFAQLNKLSVGSTFKFSEVIYEPDVDEEGKIVGVSDDAPTIAVIERELKVTGIVKQMNPDQTTNKEWQTGMKENVIYCSNKLITNIEDTYTGVMANYGELPGSQDIYIEPIFVLKDNSMLNEFKEEVNELIPEYYMISDTSNALNEITTSIDQLNSNLNIGLYIAIGFSLIMLCLLMIFILKRKRQDIVKNNKISSSALFKVTMKVIAIIIAVATLAIPVGTTLGNKVLNDTVTTQQIPKENDYESSYGYSIQEYVPNYTTKELTNLFDDSFEISAVLIFYGITVILCLISTMISGIFIFSLKK</sequence>
<comment type="caution">
    <text evidence="2">The sequence shown here is derived from an EMBL/GenBank/DDBJ whole genome shotgun (WGS) entry which is preliminary data.</text>
</comment>
<evidence type="ECO:0000256" key="1">
    <source>
        <dbReference type="SAM" id="Phobius"/>
    </source>
</evidence>
<dbReference type="Proteomes" id="UP001230220">
    <property type="component" value="Unassembled WGS sequence"/>
</dbReference>